<dbReference type="EMBL" id="JAHXDN010000004">
    <property type="protein sequence ID" value="MBW4709371.1"/>
    <property type="molecule type" value="Genomic_DNA"/>
</dbReference>
<evidence type="ECO:0000313" key="7">
    <source>
        <dbReference type="Proteomes" id="UP001138661"/>
    </source>
</evidence>
<protein>
    <submittedName>
        <fullName evidence="6">LysR family transcriptional regulator</fullName>
    </submittedName>
</protein>
<evidence type="ECO:0000313" key="6">
    <source>
        <dbReference type="EMBL" id="MBW4709371.1"/>
    </source>
</evidence>
<comment type="similarity">
    <text evidence="1">Belongs to the LysR transcriptional regulatory family.</text>
</comment>
<proteinExistence type="inferred from homology"/>
<dbReference type="PANTHER" id="PTHR30537">
    <property type="entry name" value="HTH-TYPE TRANSCRIPTIONAL REGULATOR"/>
    <property type="match status" value="1"/>
</dbReference>
<evidence type="ECO:0000256" key="1">
    <source>
        <dbReference type="ARBA" id="ARBA00009437"/>
    </source>
</evidence>
<gene>
    <name evidence="6" type="ORF">KX928_16390</name>
</gene>
<dbReference type="GO" id="GO:0003700">
    <property type="term" value="F:DNA-binding transcription factor activity"/>
    <property type="evidence" value="ECO:0007669"/>
    <property type="project" value="InterPro"/>
</dbReference>
<reference evidence="6" key="1">
    <citation type="submission" date="2021-07" db="EMBL/GenBank/DDBJ databases">
        <title>Roseobacter insulae sp. nov., isolated from a tidal flat.</title>
        <authorList>
            <person name="Park S."/>
            <person name="Yoon J.-H."/>
        </authorList>
    </citation>
    <scope>NUCLEOTIDE SEQUENCE</scope>
    <source>
        <strain evidence="6">YSTF-M11</strain>
    </source>
</reference>
<evidence type="ECO:0000259" key="5">
    <source>
        <dbReference type="PROSITE" id="PS50931"/>
    </source>
</evidence>
<keyword evidence="2" id="KW-0805">Transcription regulation</keyword>
<dbReference type="RefSeq" id="WP_219504783.1">
    <property type="nucleotide sequence ID" value="NZ_JAHXDN010000004.1"/>
</dbReference>
<dbReference type="AlphaFoldDB" id="A0A9X1FX83"/>
<dbReference type="InterPro" id="IPR058163">
    <property type="entry name" value="LysR-type_TF_proteobact-type"/>
</dbReference>
<dbReference type="Proteomes" id="UP001138661">
    <property type="component" value="Unassembled WGS sequence"/>
</dbReference>
<dbReference type="Pfam" id="PF03466">
    <property type="entry name" value="LysR_substrate"/>
    <property type="match status" value="1"/>
</dbReference>
<keyword evidence="7" id="KW-1185">Reference proteome</keyword>
<dbReference type="PANTHER" id="PTHR30537:SF3">
    <property type="entry name" value="TRANSCRIPTIONAL REGULATORY PROTEIN"/>
    <property type="match status" value="1"/>
</dbReference>
<organism evidence="6 7">
    <name type="scientific">Roseobacter insulae</name>
    <dbReference type="NCBI Taxonomy" id="2859783"/>
    <lineage>
        <taxon>Bacteria</taxon>
        <taxon>Pseudomonadati</taxon>
        <taxon>Pseudomonadota</taxon>
        <taxon>Alphaproteobacteria</taxon>
        <taxon>Rhodobacterales</taxon>
        <taxon>Roseobacteraceae</taxon>
        <taxon>Roseobacter</taxon>
    </lineage>
</organism>
<dbReference type="InterPro" id="IPR000847">
    <property type="entry name" value="LysR_HTH_N"/>
</dbReference>
<keyword evidence="4" id="KW-0804">Transcription</keyword>
<dbReference type="GO" id="GO:0043565">
    <property type="term" value="F:sequence-specific DNA binding"/>
    <property type="evidence" value="ECO:0007669"/>
    <property type="project" value="TreeGrafter"/>
</dbReference>
<evidence type="ECO:0000256" key="3">
    <source>
        <dbReference type="ARBA" id="ARBA00023125"/>
    </source>
</evidence>
<dbReference type="GO" id="GO:0006351">
    <property type="term" value="P:DNA-templated transcription"/>
    <property type="evidence" value="ECO:0007669"/>
    <property type="project" value="TreeGrafter"/>
</dbReference>
<feature type="domain" description="HTH lysR-type" evidence="5">
    <location>
        <begin position="1"/>
        <end position="59"/>
    </location>
</feature>
<evidence type="ECO:0000256" key="4">
    <source>
        <dbReference type="ARBA" id="ARBA00023163"/>
    </source>
</evidence>
<comment type="caution">
    <text evidence="6">The sequence shown here is derived from an EMBL/GenBank/DDBJ whole genome shotgun (WGS) entry which is preliminary data.</text>
</comment>
<dbReference type="InterPro" id="IPR005119">
    <property type="entry name" value="LysR_subst-bd"/>
</dbReference>
<name>A0A9X1FX83_9RHOB</name>
<keyword evidence="3" id="KW-0238">DNA-binding</keyword>
<sequence length="298" mass="33031">MADWDDLRYVLETVRHAGLSGAARALKVNHATVSRRIAAAERAMGARLFDRAPGGYRPTDAGLEAARAAERMESVSHDLSRSLSARDQQLSGALTITAPQLIVERVLAPILRDFKQQYPAIELKMIAANRQLNLAAHEADVAFRISDTPGDTLVGRRVTEQSAGVYVGKEQAARLRADPKLPLDWIRFAHWPGPPEVLKEAWPDRRITLTVDDMYAALAAVRANMGATRIPCFLGDSEPDMERLARVPLLPYRPIWVLTHADLRNTRKVTTFTEFAATRINGLRPLFEGRNPSLALSL</sequence>
<dbReference type="PROSITE" id="PS50931">
    <property type="entry name" value="HTH_LYSR"/>
    <property type="match status" value="1"/>
</dbReference>
<evidence type="ECO:0000256" key="2">
    <source>
        <dbReference type="ARBA" id="ARBA00023015"/>
    </source>
</evidence>
<accession>A0A9X1FX83</accession>
<dbReference type="Pfam" id="PF00126">
    <property type="entry name" value="HTH_1"/>
    <property type="match status" value="1"/>
</dbReference>